<dbReference type="InterPro" id="IPR008993">
    <property type="entry name" value="TIMP-like_OB-fold"/>
</dbReference>
<name>A0A8B7NKK9_HYAAZ</name>
<dbReference type="RefSeq" id="XP_018013821.2">
    <property type="nucleotide sequence ID" value="XM_018158332.2"/>
</dbReference>
<dbReference type="CTD" id="41248"/>
<feature type="disulfide bond" evidence="4">
    <location>
        <begin position="113"/>
        <end position="158"/>
    </location>
</feature>
<gene>
    <name evidence="8" type="primary">LOC108670841</name>
</gene>
<evidence type="ECO:0000256" key="4">
    <source>
        <dbReference type="PIRSR" id="PIRSR601820-3"/>
    </source>
</evidence>
<organism evidence="7 8">
    <name type="scientific">Hyalella azteca</name>
    <name type="common">Amphipod</name>
    <dbReference type="NCBI Taxonomy" id="294128"/>
    <lineage>
        <taxon>Eukaryota</taxon>
        <taxon>Metazoa</taxon>
        <taxon>Ecdysozoa</taxon>
        <taxon>Arthropoda</taxon>
        <taxon>Crustacea</taxon>
        <taxon>Multicrustacea</taxon>
        <taxon>Malacostraca</taxon>
        <taxon>Eumalacostraca</taxon>
        <taxon>Peracarida</taxon>
        <taxon>Amphipoda</taxon>
        <taxon>Senticaudata</taxon>
        <taxon>Talitrida</taxon>
        <taxon>Talitroidea</taxon>
        <taxon>Hyalellidae</taxon>
        <taxon>Hyalella</taxon>
    </lineage>
</organism>
<feature type="compositionally biased region" description="Basic residues" evidence="5">
    <location>
        <begin position="231"/>
        <end position="244"/>
    </location>
</feature>
<dbReference type="GO" id="GO:0005615">
    <property type="term" value="C:extracellular space"/>
    <property type="evidence" value="ECO:0007669"/>
    <property type="project" value="TreeGrafter"/>
</dbReference>
<keyword evidence="7" id="KW-1185">Reference proteome</keyword>
<feature type="binding site" evidence="3">
    <location>
        <position position="23"/>
    </location>
    <ligand>
        <name>Zn(2+)</name>
        <dbReference type="ChEBI" id="CHEBI:29105"/>
        <note>ligand shared with metalloproteinase partner</note>
    </ligand>
</feature>
<dbReference type="InterPro" id="IPR027465">
    <property type="entry name" value="TIMP_C"/>
</dbReference>
<feature type="disulfide bond" evidence="4">
    <location>
        <begin position="25"/>
        <end position="86"/>
    </location>
</feature>
<protein>
    <submittedName>
        <fullName evidence="8">Uncharacterized protein LOC108670841</fullName>
    </submittedName>
</protein>
<feature type="disulfide bond" evidence="4">
    <location>
        <begin position="132"/>
        <end position="150"/>
    </location>
</feature>
<keyword evidence="2" id="KW-0964">Secreted</keyword>
<dbReference type="PANTHER" id="PTHR11844:SF25">
    <property type="entry name" value="NTR DOMAIN-CONTAINING PROTEIN"/>
    <property type="match status" value="1"/>
</dbReference>
<evidence type="ECO:0000256" key="3">
    <source>
        <dbReference type="PIRSR" id="PIRSR601820-1"/>
    </source>
</evidence>
<feature type="signal peptide" evidence="6">
    <location>
        <begin position="1"/>
        <end position="22"/>
    </location>
</feature>
<dbReference type="GO" id="GO:0008191">
    <property type="term" value="F:metalloendopeptidase inhibitor activity"/>
    <property type="evidence" value="ECO:0007669"/>
    <property type="project" value="InterPro"/>
</dbReference>
<evidence type="ECO:0000313" key="7">
    <source>
        <dbReference type="Proteomes" id="UP000694843"/>
    </source>
</evidence>
<dbReference type="GO" id="GO:0031012">
    <property type="term" value="C:extracellular matrix"/>
    <property type="evidence" value="ECO:0007669"/>
    <property type="project" value="TreeGrafter"/>
</dbReference>
<dbReference type="Proteomes" id="UP000694843">
    <property type="component" value="Unplaced"/>
</dbReference>
<dbReference type="SUPFAM" id="SSF50242">
    <property type="entry name" value="TIMP-like"/>
    <property type="match status" value="1"/>
</dbReference>
<dbReference type="AlphaFoldDB" id="A0A8B7NKK9"/>
<evidence type="ECO:0000256" key="2">
    <source>
        <dbReference type="ARBA" id="ARBA00022525"/>
    </source>
</evidence>
<keyword evidence="3" id="KW-0862">Zinc</keyword>
<sequence>MRCVVVMTAVVMVAMMVQHSDGCTCPLRHPQQHFCEADFVANVKVHRVVASPDGQTALRVRVRRIFKLSLVITGEIQAGKPWTSACHFAAPWTSLAPKMKKGFRLLYNTSCDCPIMSCHWWENHCPSSSFYCAWRTSSRSEDCHARHSVCLSNPAGGCRWVGGRLLRECVKARRSEQHLVASNAGRGRWRNVASLVPTPKTRVEEEGLDAIISNDVVDVLPAARGREGWSRRPHSHHRYQKPRKPNTPVPYSRNLQPVKPVKPSQLGEILFSQSSSRAEMVAPRTTFNSSRVLNSQRNASLIPRPKLRAGGKVYSNSSQVERNLRLLRYPEYTTQIGSFDHV</sequence>
<evidence type="ECO:0000313" key="8">
    <source>
        <dbReference type="RefSeq" id="XP_018013821.2"/>
    </source>
</evidence>
<dbReference type="GO" id="GO:0051045">
    <property type="term" value="P:negative regulation of membrane protein ectodomain proteolysis"/>
    <property type="evidence" value="ECO:0007669"/>
    <property type="project" value="TreeGrafter"/>
</dbReference>
<keyword evidence="6" id="KW-0732">Signal</keyword>
<dbReference type="OrthoDB" id="6041373at2759"/>
<keyword evidence="4" id="KW-1015">Disulfide bond</keyword>
<dbReference type="Gene3D" id="3.90.370.10">
    <property type="entry name" value="Tissue inhibitor of metalloproteinase-1. Chain B, domain 1"/>
    <property type="match status" value="1"/>
</dbReference>
<dbReference type="GeneID" id="108670841"/>
<feature type="chain" id="PRO_5038011328" evidence="6">
    <location>
        <begin position="23"/>
        <end position="342"/>
    </location>
</feature>
<dbReference type="GO" id="GO:0046872">
    <property type="term" value="F:metal ion binding"/>
    <property type="evidence" value="ECO:0007669"/>
    <property type="project" value="UniProtKB-KW"/>
</dbReference>
<dbReference type="PANTHER" id="PTHR11844">
    <property type="entry name" value="METALLOPROTEASE INHIBITOR"/>
    <property type="match status" value="1"/>
</dbReference>
<dbReference type="KEGG" id="hazt:108670841"/>
<keyword evidence="3" id="KW-0479">Metal-binding</keyword>
<feature type="disulfide bond" evidence="4">
    <location>
        <begin position="35"/>
        <end position="111"/>
    </location>
</feature>
<comment type="subcellular location">
    <subcellularLocation>
        <location evidence="1">Secreted</location>
    </subcellularLocation>
</comment>
<dbReference type="Gene3D" id="2.40.50.120">
    <property type="match status" value="1"/>
</dbReference>
<dbReference type="SMART" id="SM00206">
    <property type="entry name" value="NTR"/>
    <property type="match status" value="1"/>
</dbReference>
<reference evidence="8" key="1">
    <citation type="submission" date="2025-08" db="UniProtKB">
        <authorList>
            <consortium name="RefSeq"/>
        </authorList>
    </citation>
    <scope>IDENTIFICATION</scope>
    <source>
        <tissue evidence="8">Whole organism</tissue>
    </source>
</reference>
<accession>A0A8B7NKK9</accession>
<evidence type="ECO:0000256" key="5">
    <source>
        <dbReference type="SAM" id="MobiDB-lite"/>
    </source>
</evidence>
<evidence type="ECO:0000256" key="1">
    <source>
        <dbReference type="ARBA" id="ARBA00004613"/>
    </source>
</evidence>
<evidence type="ECO:0000256" key="6">
    <source>
        <dbReference type="SAM" id="SignalP"/>
    </source>
</evidence>
<dbReference type="Pfam" id="PF00965">
    <property type="entry name" value="TIMP"/>
    <property type="match status" value="1"/>
</dbReference>
<dbReference type="InterPro" id="IPR001820">
    <property type="entry name" value="TIMP"/>
</dbReference>
<feature type="region of interest" description="Disordered" evidence="5">
    <location>
        <begin position="226"/>
        <end position="258"/>
    </location>
</feature>
<dbReference type="GO" id="GO:0002020">
    <property type="term" value="F:protease binding"/>
    <property type="evidence" value="ECO:0007669"/>
    <property type="project" value="TreeGrafter"/>
</dbReference>
<proteinExistence type="predicted"/>